<accession>A0A7G3AI97</accession>
<dbReference type="AlphaFoldDB" id="A0A7G3AI97"/>
<dbReference type="CDD" id="cd20516">
    <property type="entry name" value="CYCLIN_CCND_rpt2"/>
    <property type="match status" value="1"/>
</dbReference>
<dbReference type="RefSeq" id="XP_055684378.1">
    <property type="nucleotide sequence ID" value="XM_055828403.1"/>
</dbReference>
<organism evidence="5">
    <name type="scientific">Lutzomyia longipalpis</name>
    <name type="common">Sand fly</name>
    <dbReference type="NCBI Taxonomy" id="7200"/>
    <lineage>
        <taxon>Eukaryota</taxon>
        <taxon>Metazoa</taxon>
        <taxon>Ecdysozoa</taxon>
        <taxon>Arthropoda</taxon>
        <taxon>Hexapoda</taxon>
        <taxon>Insecta</taxon>
        <taxon>Pterygota</taxon>
        <taxon>Neoptera</taxon>
        <taxon>Endopterygota</taxon>
        <taxon>Diptera</taxon>
        <taxon>Nematocera</taxon>
        <taxon>Psychodoidea</taxon>
        <taxon>Psychodidae</taxon>
        <taxon>Lutzomyia</taxon>
        <taxon>Lutzomyia</taxon>
    </lineage>
</organism>
<dbReference type="PANTHER" id="PTHR10177">
    <property type="entry name" value="CYCLINS"/>
    <property type="match status" value="1"/>
</dbReference>
<sequence length="326" mass="37604">MMDDLYCMESDVENDDLLDSSYTTQGYDKRLYHMRTAKKDPTFLTDRCFENLLKSESAPQITGYAAKEITEDMRRIVATWMLELCEQRKCQEEVFVLALNYMDRHLRRKIVPKTSLQLLASACLLLASKLREPSCKSLSADVLVYFTDDSITKYELINWELLVLNTLKWDISVVTPLDFLEHILTRLNIKNSMNIRVDKVREHAQTFISMAAQENFCEFLPSTIAAASVVVSVNGLKRDMVHECYLIRELVDRILKGSITEEVLNKCMARMENVYQEQKKLLSPEYYYHTPPNSPCIKMHQGVPGTPQKCKSESNGTPVDIQDINF</sequence>
<dbReference type="SMART" id="SM00385">
    <property type="entry name" value="CYCLIN"/>
    <property type="match status" value="1"/>
</dbReference>
<dbReference type="Pfam" id="PF02984">
    <property type="entry name" value="Cyclin_C"/>
    <property type="match status" value="1"/>
</dbReference>
<dbReference type="InterPro" id="IPR004367">
    <property type="entry name" value="Cyclin_C-dom"/>
</dbReference>
<dbReference type="FunFam" id="1.10.472.10:FF:000003">
    <property type="entry name" value="G1/S-specific cyclin-D2"/>
    <property type="match status" value="1"/>
</dbReference>
<evidence type="ECO:0000256" key="1">
    <source>
        <dbReference type="ARBA" id="ARBA00023127"/>
    </source>
</evidence>
<dbReference type="SUPFAM" id="SSF47954">
    <property type="entry name" value="Cyclin-like"/>
    <property type="match status" value="2"/>
</dbReference>
<evidence type="ECO:0000256" key="2">
    <source>
        <dbReference type="RuleBase" id="RU000383"/>
    </source>
</evidence>
<dbReference type="VEuPathDB" id="VectorBase:LLONM1_001550"/>
<dbReference type="Gene3D" id="1.10.472.10">
    <property type="entry name" value="Cyclin-like"/>
    <property type="match status" value="2"/>
</dbReference>
<protein>
    <submittedName>
        <fullName evidence="5">Putative g1/s-specific cyclin d</fullName>
    </submittedName>
</protein>
<proteinExistence type="inferred from homology"/>
<evidence type="ECO:0000259" key="3">
    <source>
        <dbReference type="SMART" id="SM00385"/>
    </source>
</evidence>
<keyword evidence="1 2" id="KW-0195">Cyclin</keyword>
<dbReference type="InterPro" id="IPR039361">
    <property type="entry name" value="Cyclin"/>
</dbReference>
<comment type="similarity">
    <text evidence="2">Belongs to the cyclin family.</text>
</comment>
<dbReference type="SMART" id="SM01332">
    <property type="entry name" value="Cyclin_C"/>
    <property type="match status" value="1"/>
</dbReference>
<dbReference type="Pfam" id="PF00134">
    <property type="entry name" value="Cyclin_N"/>
    <property type="match status" value="1"/>
</dbReference>
<feature type="domain" description="Cyclin C-terminal" evidence="4">
    <location>
        <begin position="174"/>
        <end position="297"/>
    </location>
</feature>
<evidence type="ECO:0000259" key="4">
    <source>
        <dbReference type="SMART" id="SM01332"/>
    </source>
</evidence>
<dbReference type="GeneID" id="129790726"/>
<evidence type="ECO:0000313" key="5">
    <source>
        <dbReference type="EMBL" id="MBC1171897.1"/>
    </source>
</evidence>
<dbReference type="EMBL" id="GITU01003194">
    <property type="protein sequence ID" value="MBC1171897.1"/>
    <property type="molecule type" value="Transcribed_RNA"/>
</dbReference>
<dbReference type="InterPro" id="IPR013763">
    <property type="entry name" value="Cyclin-like_dom"/>
</dbReference>
<dbReference type="OrthoDB" id="306099at2759"/>
<dbReference type="InterPro" id="IPR006671">
    <property type="entry name" value="Cyclin_N"/>
</dbReference>
<dbReference type="InterPro" id="IPR036915">
    <property type="entry name" value="Cyclin-like_sf"/>
</dbReference>
<dbReference type="KEGG" id="lll:129790726"/>
<name>A0A7G3AI97_LUTLO</name>
<feature type="domain" description="Cyclin-like" evidence="3">
    <location>
        <begin position="79"/>
        <end position="165"/>
    </location>
</feature>
<reference evidence="5" key="1">
    <citation type="journal article" date="2020" name="BMC">
        <title>Leishmania infection induces a limited differential gene expression in the sand fly midgut.</title>
        <authorList>
            <person name="Coutinho-Abreu I.V."/>
            <person name="Serafim T.D."/>
            <person name="Meneses C."/>
            <person name="Kamhawi S."/>
            <person name="Oliveira F."/>
            <person name="Valenzuela J.G."/>
        </authorList>
    </citation>
    <scope>NUCLEOTIDE SEQUENCE</scope>
    <source>
        <strain evidence="5">Jacobina</strain>
        <tissue evidence="5">Midgut</tissue>
    </source>
</reference>